<reference evidence="1" key="1">
    <citation type="journal article" date="2020" name="Nature">
        <title>Giant virus diversity and host interactions through global metagenomics.</title>
        <authorList>
            <person name="Schulz F."/>
            <person name="Roux S."/>
            <person name="Paez-Espino D."/>
            <person name="Jungbluth S."/>
            <person name="Walsh D.A."/>
            <person name="Denef V.J."/>
            <person name="McMahon K.D."/>
            <person name="Konstantinidis K.T."/>
            <person name="Eloe-Fadrosh E.A."/>
            <person name="Kyrpides N.C."/>
            <person name="Woyke T."/>
        </authorList>
    </citation>
    <scope>NUCLEOTIDE SEQUENCE</scope>
    <source>
        <strain evidence="1">GVMAG-S-3300013286-35</strain>
    </source>
</reference>
<evidence type="ECO:0008006" key="2">
    <source>
        <dbReference type="Google" id="ProtNLM"/>
    </source>
</evidence>
<dbReference type="EMBL" id="MN740994">
    <property type="protein sequence ID" value="QHU22005.1"/>
    <property type="molecule type" value="Genomic_DNA"/>
</dbReference>
<dbReference type="SUPFAM" id="SSF53448">
    <property type="entry name" value="Nucleotide-diphospho-sugar transferases"/>
    <property type="match status" value="1"/>
</dbReference>
<name>A0A6C0KVL5_9ZZZZ</name>
<sequence length="190" mass="21299">MTFNVLIATIGRSTLHTMLESLLPQLLEKDVLTIVFDGLHPIELDLSSAKCTVHIFEESVALGFNGHAIRNKYQTILDKTDFILHADDDDVYADDAFLFLRQMCTDIDTLYVAKMYLHAIQKTVPAGRYIAIDNIGTPCGIIPYLLNTKGRWSLPGAGGDGRFYEEIAKHAKNIVFLDKIIYHVYPAPGR</sequence>
<dbReference type="InterPro" id="IPR029044">
    <property type="entry name" value="Nucleotide-diphossugar_trans"/>
</dbReference>
<proteinExistence type="predicted"/>
<accession>A0A6C0KVL5</accession>
<evidence type="ECO:0000313" key="1">
    <source>
        <dbReference type="EMBL" id="QHU22005.1"/>
    </source>
</evidence>
<organism evidence="1">
    <name type="scientific">viral metagenome</name>
    <dbReference type="NCBI Taxonomy" id="1070528"/>
    <lineage>
        <taxon>unclassified sequences</taxon>
        <taxon>metagenomes</taxon>
        <taxon>organismal metagenomes</taxon>
    </lineage>
</organism>
<protein>
    <recommendedName>
        <fullName evidence="2">Glycosyltransferase 2-like domain-containing protein</fullName>
    </recommendedName>
</protein>
<dbReference type="AlphaFoldDB" id="A0A6C0KVL5"/>